<organism evidence="2 3">
    <name type="scientific">Dermatophilus congolensis</name>
    <dbReference type="NCBI Taxonomy" id="1863"/>
    <lineage>
        <taxon>Bacteria</taxon>
        <taxon>Bacillati</taxon>
        <taxon>Actinomycetota</taxon>
        <taxon>Actinomycetes</taxon>
        <taxon>Micrococcales</taxon>
        <taxon>Dermatophilaceae</taxon>
        <taxon>Dermatophilus</taxon>
    </lineage>
</organism>
<evidence type="ECO:0000313" key="3">
    <source>
        <dbReference type="Proteomes" id="UP000242637"/>
    </source>
</evidence>
<dbReference type="EC" id="3.1.1.10" evidence="2"/>
<dbReference type="OrthoDB" id="63519at2"/>
<reference evidence="2 3" key="1">
    <citation type="submission" date="2017-06" db="EMBL/GenBank/DDBJ databases">
        <authorList>
            <consortium name="Pathogen Informatics"/>
        </authorList>
    </citation>
    <scope>NUCLEOTIDE SEQUENCE [LARGE SCALE GENOMIC DNA]</scope>
    <source>
        <strain evidence="2 3">NCTC13039</strain>
    </source>
</reference>
<name>A0A239V909_9MICO</name>
<feature type="domain" description="AB hydrolase-1" evidence="1">
    <location>
        <begin position="29"/>
        <end position="140"/>
    </location>
</feature>
<accession>A0A239V909</accession>
<keyword evidence="3" id="KW-1185">Reference proteome</keyword>
<dbReference type="PANTHER" id="PTHR43798">
    <property type="entry name" value="MONOACYLGLYCEROL LIPASE"/>
    <property type="match status" value="1"/>
</dbReference>
<proteinExistence type="predicted"/>
<keyword evidence="2" id="KW-0378">Hydrolase</keyword>
<dbReference type="GO" id="GO:0016020">
    <property type="term" value="C:membrane"/>
    <property type="evidence" value="ECO:0007669"/>
    <property type="project" value="TreeGrafter"/>
</dbReference>
<protein>
    <submittedName>
        <fullName evidence="2">Tropinesterase</fullName>
        <ecNumber evidence="2">3.1.1.10</ecNumber>
    </submittedName>
</protein>
<dbReference type="Pfam" id="PF00561">
    <property type="entry name" value="Abhydrolase_1"/>
    <property type="match status" value="1"/>
</dbReference>
<dbReference type="KEGG" id="dco:SAMEA4475696_0505"/>
<gene>
    <name evidence="2" type="ORF">SAMEA4475696_00505</name>
</gene>
<evidence type="ECO:0000259" key="1">
    <source>
        <dbReference type="Pfam" id="PF00561"/>
    </source>
</evidence>
<dbReference type="GeneID" id="63458786"/>
<dbReference type="Proteomes" id="UP000242637">
    <property type="component" value="Chromosome 1"/>
</dbReference>
<dbReference type="GO" id="GO:0050357">
    <property type="term" value="F:tropinesterase activity"/>
    <property type="evidence" value="ECO:0007669"/>
    <property type="project" value="UniProtKB-EC"/>
</dbReference>
<dbReference type="InterPro" id="IPR029058">
    <property type="entry name" value="AB_hydrolase_fold"/>
</dbReference>
<dbReference type="InterPro" id="IPR000073">
    <property type="entry name" value="AB_hydrolase_1"/>
</dbReference>
<dbReference type="AlphaFoldDB" id="A0A239V909"/>
<dbReference type="PANTHER" id="PTHR43798:SF33">
    <property type="entry name" value="HYDROLASE, PUTATIVE (AFU_ORTHOLOGUE AFUA_2G14860)-RELATED"/>
    <property type="match status" value="1"/>
</dbReference>
<dbReference type="EMBL" id="LT906453">
    <property type="protein sequence ID" value="SNV18640.1"/>
    <property type="molecule type" value="Genomic_DNA"/>
</dbReference>
<dbReference type="InterPro" id="IPR050266">
    <property type="entry name" value="AB_hydrolase_sf"/>
</dbReference>
<dbReference type="STRING" id="1121387.GCA_000429885_01607"/>
<dbReference type="Gene3D" id="3.40.50.1820">
    <property type="entry name" value="alpha/beta hydrolase"/>
    <property type="match status" value="1"/>
</dbReference>
<evidence type="ECO:0000313" key="2">
    <source>
        <dbReference type="EMBL" id="SNV18640.1"/>
    </source>
</evidence>
<sequence length="306" mass="33429">MLPLHKLIRVTSGHIAVRDFGGDRGVDQPTILLIHNVCDNARAWDHIAPALTSYGRVLALDLRGHGQSTAPLRETADFAMDLHGIANATGTASFVLVGHLWGGDIALWAARLAPEIVSAACLIDAPISLPPAPYAELLAFINDPFVLSSIAQRLRLDTYGHGTASLNQFVNAAATALQKDWMSPTDLREEALAQVRHSIRSGPEGLWFRTPTRETLYTYSHCACKGEDISASGMDALTIPVWLLHPYNGRFYNGYTHFRSIENKRPTWQARVIQGGSNGNDLRATPLTQAICRFLDSLPHGHALAQ</sequence>
<dbReference type="RefSeq" id="WP_084441168.1">
    <property type="nucleotide sequence ID" value="NZ_JAAFNI010000001.1"/>
</dbReference>
<dbReference type="SUPFAM" id="SSF53474">
    <property type="entry name" value="alpha/beta-Hydrolases"/>
    <property type="match status" value="1"/>
</dbReference>